<dbReference type="CDD" id="cd01949">
    <property type="entry name" value="GGDEF"/>
    <property type="match status" value="1"/>
</dbReference>
<dbReference type="OrthoDB" id="9759607at2"/>
<keyword evidence="5" id="KW-1185">Reference proteome</keyword>
<evidence type="ECO:0000259" key="2">
    <source>
        <dbReference type="PROSITE" id="PS50839"/>
    </source>
</evidence>
<dbReference type="PROSITE" id="PS50839">
    <property type="entry name" value="CHASE"/>
    <property type="match status" value="1"/>
</dbReference>
<dbReference type="GO" id="GO:0052621">
    <property type="term" value="F:diguanylate cyclase activity"/>
    <property type="evidence" value="ECO:0007669"/>
    <property type="project" value="TreeGrafter"/>
</dbReference>
<dbReference type="NCBIfam" id="TIGR00254">
    <property type="entry name" value="GGDEF"/>
    <property type="match status" value="1"/>
</dbReference>
<dbReference type="PROSITE" id="PS50887">
    <property type="entry name" value="GGDEF"/>
    <property type="match status" value="1"/>
</dbReference>
<dbReference type="SUPFAM" id="SSF55073">
    <property type="entry name" value="Nucleotide cyclase"/>
    <property type="match status" value="1"/>
</dbReference>
<dbReference type="InterPro" id="IPR043128">
    <property type="entry name" value="Rev_trsase/Diguanyl_cyclase"/>
</dbReference>
<dbReference type="RefSeq" id="WP_154549527.1">
    <property type="nucleotide sequence ID" value="NZ_VUMX01000048.1"/>
</dbReference>
<proteinExistence type="predicted"/>
<dbReference type="AlphaFoldDB" id="A0A6A8MGR6"/>
<dbReference type="GO" id="GO:0005886">
    <property type="term" value="C:plasma membrane"/>
    <property type="evidence" value="ECO:0007669"/>
    <property type="project" value="TreeGrafter"/>
</dbReference>
<comment type="caution">
    <text evidence="4">The sequence shown here is derived from an EMBL/GenBank/DDBJ whole genome shotgun (WGS) entry which is preliminary data.</text>
</comment>
<dbReference type="InterPro" id="IPR050469">
    <property type="entry name" value="Diguanylate_Cyclase"/>
</dbReference>
<keyword evidence="1" id="KW-0812">Transmembrane</keyword>
<protein>
    <submittedName>
        <fullName evidence="4">Sensor domain-containing diguanylate cyclase</fullName>
    </submittedName>
</protein>
<dbReference type="PANTHER" id="PTHR45138:SF9">
    <property type="entry name" value="DIGUANYLATE CYCLASE DGCM-RELATED"/>
    <property type="match status" value="1"/>
</dbReference>
<gene>
    <name evidence="4" type="ORF">FYJ62_09975</name>
</gene>
<dbReference type="InterPro" id="IPR029787">
    <property type="entry name" value="Nucleotide_cyclase"/>
</dbReference>
<dbReference type="InterPro" id="IPR006189">
    <property type="entry name" value="CHASE_dom"/>
</dbReference>
<dbReference type="GO" id="GO:1902201">
    <property type="term" value="P:negative regulation of bacterial-type flagellum-dependent cell motility"/>
    <property type="evidence" value="ECO:0007669"/>
    <property type="project" value="TreeGrafter"/>
</dbReference>
<dbReference type="Pfam" id="PF00990">
    <property type="entry name" value="GGDEF"/>
    <property type="match status" value="1"/>
</dbReference>
<dbReference type="Gene3D" id="3.30.70.270">
    <property type="match status" value="1"/>
</dbReference>
<dbReference type="InterPro" id="IPR000160">
    <property type="entry name" value="GGDEF_dom"/>
</dbReference>
<accession>A0A6A8MGR6</accession>
<sequence>MKKANKSDFLLLLAAFFLLFILNAGIISYVQHQRMVREREQTAFIARGFSQTLNEELDNTFSLTDILKETIVSHDGKIVNFDRVAQDLIAKNTALGSLQLAPKGKVTHIYPLKGNESGLIDLLKDPDRGPVCRYGIKHHITTLQGPFKLAQGGSGMAVRSPIFLTENGKPTFWGFAIAIIKVPDIFKATAKTIGLSGYSYHLYSNTSPLTKKKVLVMKSGSQLDDPVSLSFSTSSNNDWRLLISPKNGWQYKRSHWVLIYVLLLDVLLVLLVLWMINRRISTRILEREATRDPLTQAYNRQGFDGYMQDYVLQHPNEKSTVIMLDVDDFKSVNDVFGHHVGDQVLVDLTKNLQQVFGEHAIVGRNGGDEFVVALPGLSMKQSEPLIEKMSKLKQTAIVDRKPIDFSISMGYSDFPGQAQNYAEACRFADAALYEVKIAGKNSYASYKSGLSQDKRHNQLGLGMRALAAGDPTPLLVVKVDGDEPIYVNKSLLDLFNCESSPNFYDYYGSSFANLIAPHDRDRVYTELKDFLAQAEDGERFKDDFSVLTTDARVIHVCSELKYSLNQRYGALIYMNFILN</sequence>
<dbReference type="SMART" id="SM00267">
    <property type="entry name" value="GGDEF"/>
    <property type="match status" value="1"/>
</dbReference>
<evidence type="ECO:0000259" key="3">
    <source>
        <dbReference type="PROSITE" id="PS50887"/>
    </source>
</evidence>
<dbReference type="EMBL" id="VUMX01000048">
    <property type="protein sequence ID" value="MST87922.1"/>
    <property type="molecule type" value="Genomic_DNA"/>
</dbReference>
<dbReference type="GO" id="GO:0043709">
    <property type="term" value="P:cell adhesion involved in single-species biofilm formation"/>
    <property type="evidence" value="ECO:0007669"/>
    <property type="project" value="TreeGrafter"/>
</dbReference>
<evidence type="ECO:0000313" key="5">
    <source>
        <dbReference type="Proteomes" id="UP000438120"/>
    </source>
</evidence>
<organism evidence="4 5">
    <name type="scientific">Lactobacillus porci</name>
    <dbReference type="NCBI Taxonomy" id="2012477"/>
    <lineage>
        <taxon>Bacteria</taxon>
        <taxon>Bacillati</taxon>
        <taxon>Bacillota</taxon>
        <taxon>Bacilli</taxon>
        <taxon>Lactobacillales</taxon>
        <taxon>Lactobacillaceae</taxon>
        <taxon>Lactobacillus</taxon>
    </lineage>
</organism>
<dbReference type="SMART" id="SM01079">
    <property type="entry name" value="CHASE"/>
    <property type="match status" value="1"/>
</dbReference>
<evidence type="ECO:0000256" key="1">
    <source>
        <dbReference type="SAM" id="Phobius"/>
    </source>
</evidence>
<keyword evidence="1" id="KW-0472">Membrane</keyword>
<dbReference type="Proteomes" id="UP000438120">
    <property type="component" value="Unassembled WGS sequence"/>
</dbReference>
<keyword evidence="1" id="KW-1133">Transmembrane helix</keyword>
<dbReference type="PANTHER" id="PTHR45138">
    <property type="entry name" value="REGULATORY COMPONENTS OF SENSORY TRANSDUCTION SYSTEM"/>
    <property type="match status" value="1"/>
</dbReference>
<evidence type="ECO:0000313" key="4">
    <source>
        <dbReference type="EMBL" id="MST87922.1"/>
    </source>
</evidence>
<reference evidence="4 5" key="1">
    <citation type="submission" date="2019-08" db="EMBL/GenBank/DDBJ databases">
        <title>In-depth cultivation of the pig gut microbiome towards novel bacterial diversity and tailored functional studies.</title>
        <authorList>
            <person name="Wylensek D."/>
            <person name="Hitch T.C.A."/>
            <person name="Clavel T."/>
        </authorList>
    </citation>
    <scope>NUCLEOTIDE SEQUENCE [LARGE SCALE GENOMIC DNA]</scope>
    <source>
        <strain evidence="4 5">Bifido-178-WT-2B</strain>
    </source>
</reference>
<name>A0A6A8MGR6_9LACO</name>
<feature type="transmembrane region" description="Helical" evidence="1">
    <location>
        <begin position="256"/>
        <end position="276"/>
    </location>
</feature>
<feature type="domain" description="CHASE" evidence="2">
    <location>
        <begin position="106"/>
        <end position="199"/>
    </location>
</feature>
<feature type="domain" description="GGDEF" evidence="3">
    <location>
        <begin position="317"/>
        <end position="448"/>
    </location>
</feature>